<dbReference type="InterPro" id="IPR029510">
    <property type="entry name" value="Ald_DH_CS_GLU"/>
</dbReference>
<dbReference type="Pfam" id="PF00171">
    <property type="entry name" value="Aldedh"/>
    <property type="match status" value="1"/>
</dbReference>
<dbReference type="PANTHER" id="PTHR11699">
    <property type="entry name" value="ALDEHYDE DEHYDROGENASE-RELATED"/>
    <property type="match status" value="1"/>
</dbReference>
<dbReference type="RefSeq" id="WP_354698870.1">
    <property type="nucleotide sequence ID" value="NZ_CP114014.1"/>
</dbReference>
<dbReference type="InterPro" id="IPR016163">
    <property type="entry name" value="Ald_DH_C"/>
</dbReference>
<feature type="domain" description="Aldehyde dehydrogenase" evidence="7">
    <location>
        <begin position="12"/>
        <end position="471"/>
    </location>
</feature>
<dbReference type="InterPro" id="IPR015590">
    <property type="entry name" value="Aldehyde_DH_dom"/>
</dbReference>
<dbReference type="InterPro" id="IPR012394">
    <property type="entry name" value="Aldehyde_DH_NAD(P)"/>
</dbReference>
<comment type="similarity">
    <text evidence="1 3 6">Belongs to the aldehyde dehydrogenase family.</text>
</comment>
<protein>
    <recommendedName>
        <fullName evidence="3">Aldehyde dehydrogenase</fullName>
    </recommendedName>
</protein>
<evidence type="ECO:0000313" key="8">
    <source>
        <dbReference type="EMBL" id="XAY07680.1"/>
    </source>
</evidence>
<dbReference type="PROSITE" id="PS00687">
    <property type="entry name" value="ALDEHYDE_DEHYDR_GLU"/>
    <property type="match status" value="1"/>
</dbReference>
<dbReference type="KEGG" id="parq:DSM112329_04568"/>
<dbReference type="CDD" id="cd07099">
    <property type="entry name" value="ALDH_DDALDH"/>
    <property type="match status" value="1"/>
</dbReference>
<dbReference type="AlphaFoldDB" id="A0AAU7B1D1"/>
<dbReference type="Gene3D" id="3.40.309.10">
    <property type="entry name" value="Aldehyde Dehydrogenase, Chain A, domain 2"/>
    <property type="match status" value="1"/>
</dbReference>
<sequence>MSDVRIPEETAASGRTIPVEDPARGTIIADIPVLDDAAVHALATRARMAQPAWAAAGFEARGAVLLRARKWLLDNSDRMLDTISRETGKTYEDAQLELSVAVESFTFWAKNAKKYLKDEKVAHRSVFIVGRKVKVRYEAVGVVGVIGPWNYPLVNAFCDCVPALMAGNAVILKPSEVTPMTAFLVEEMLNDSGIAPDVFAVAAGDGATGAAVIDVSDTVMFTGSTRTGQAVMERAAKTLTPVSLELGGKDPMIVCADADVDRAANAAAYYGLLNSGQVCISVERVYVEAPVYDEFVGKLVANVRELRQGANEGAGSVEVGALTFAPQLDIVRSHVEDAVAKGAKIEIGGKAGTGTGRFFEPTVLTDVTHEMRCMTEETFGPTIPVMKVDDVDEAVRMANDSIYGLQASVWSKDTAKGEAIARRVEAGAVVVNDAILNYVAFGAPMGGWKQSGLGSRHGANGIRKYCKTQTIMIVPFALKKDLNMFPYKPWRSRMLGKLVKAVYGR</sequence>
<name>A0AAU7B1D1_9ACTN</name>
<organism evidence="8">
    <name type="scientific">Paraconexibacter sp. AEG42_29</name>
    <dbReference type="NCBI Taxonomy" id="2997339"/>
    <lineage>
        <taxon>Bacteria</taxon>
        <taxon>Bacillati</taxon>
        <taxon>Actinomycetota</taxon>
        <taxon>Thermoleophilia</taxon>
        <taxon>Solirubrobacterales</taxon>
        <taxon>Paraconexibacteraceae</taxon>
        <taxon>Paraconexibacter</taxon>
    </lineage>
</organism>
<dbReference type="PIRSF" id="PIRSF036492">
    <property type="entry name" value="ALDH"/>
    <property type="match status" value="1"/>
</dbReference>
<dbReference type="Gene3D" id="3.40.605.10">
    <property type="entry name" value="Aldehyde Dehydrogenase, Chain A, domain 1"/>
    <property type="match status" value="1"/>
</dbReference>
<evidence type="ECO:0000256" key="6">
    <source>
        <dbReference type="RuleBase" id="RU003345"/>
    </source>
</evidence>
<dbReference type="EMBL" id="CP114014">
    <property type="protein sequence ID" value="XAY07680.1"/>
    <property type="molecule type" value="Genomic_DNA"/>
</dbReference>
<keyword evidence="2 3" id="KW-0560">Oxidoreductase</keyword>
<evidence type="ECO:0000256" key="3">
    <source>
        <dbReference type="PIRNR" id="PIRNR036492"/>
    </source>
</evidence>
<evidence type="ECO:0000256" key="1">
    <source>
        <dbReference type="ARBA" id="ARBA00009986"/>
    </source>
</evidence>
<reference evidence="8" key="1">
    <citation type="submission" date="2022-12" db="EMBL/GenBank/DDBJ databases">
        <title>Paraconexibacter alkalitolerans sp. nov. and Baekduia alba sp. nov., isolated from soil and emended description of the genera Paraconexibacter (Chun et al., 2020) and Baekduia (An et al., 2020).</title>
        <authorList>
            <person name="Vieira S."/>
            <person name="Huber K.J."/>
            <person name="Geppert A."/>
            <person name="Wolf J."/>
            <person name="Neumann-Schaal M."/>
            <person name="Muesken M."/>
            <person name="Overmann J."/>
        </authorList>
    </citation>
    <scope>NUCLEOTIDE SEQUENCE</scope>
    <source>
        <strain evidence="8">AEG42_29</strain>
    </source>
</reference>
<evidence type="ECO:0000256" key="2">
    <source>
        <dbReference type="ARBA" id="ARBA00023002"/>
    </source>
</evidence>
<dbReference type="InterPro" id="IPR016162">
    <property type="entry name" value="Ald_DH_N"/>
</dbReference>
<accession>A0AAU7B1D1</accession>
<dbReference type="GO" id="GO:0006081">
    <property type="term" value="P:aldehyde metabolic process"/>
    <property type="evidence" value="ECO:0007669"/>
    <property type="project" value="InterPro"/>
</dbReference>
<feature type="active site" evidence="4 5">
    <location>
        <position position="245"/>
    </location>
</feature>
<dbReference type="SUPFAM" id="SSF53720">
    <property type="entry name" value="ALDH-like"/>
    <property type="match status" value="1"/>
</dbReference>
<evidence type="ECO:0000259" key="7">
    <source>
        <dbReference type="Pfam" id="PF00171"/>
    </source>
</evidence>
<dbReference type="GO" id="GO:0016620">
    <property type="term" value="F:oxidoreductase activity, acting on the aldehyde or oxo group of donors, NAD or NADP as acceptor"/>
    <property type="evidence" value="ECO:0007669"/>
    <property type="project" value="InterPro"/>
</dbReference>
<proteinExistence type="inferred from homology"/>
<evidence type="ECO:0000256" key="4">
    <source>
        <dbReference type="PIRSR" id="PIRSR036492-1"/>
    </source>
</evidence>
<feature type="active site" evidence="4">
    <location>
        <position position="279"/>
    </location>
</feature>
<evidence type="ECO:0000256" key="5">
    <source>
        <dbReference type="PROSITE-ProRule" id="PRU10007"/>
    </source>
</evidence>
<dbReference type="InterPro" id="IPR016161">
    <property type="entry name" value="Ald_DH/histidinol_DH"/>
</dbReference>
<gene>
    <name evidence="8" type="primary">ald_6</name>
    <name evidence="8" type="ORF">DSM112329_04568</name>
</gene>
<dbReference type="FunFam" id="3.40.309.10:FF:000009">
    <property type="entry name" value="Aldehyde dehydrogenase A"/>
    <property type="match status" value="1"/>
</dbReference>